<proteinExistence type="predicted"/>
<dbReference type="Gene3D" id="2.60.120.10">
    <property type="entry name" value="Jelly Rolls"/>
    <property type="match status" value="1"/>
</dbReference>
<keyword evidence="2" id="KW-1185">Reference proteome</keyword>
<evidence type="ECO:0000313" key="1">
    <source>
        <dbReference type="EMBL" id="QCX02393.1"/>
    </source>
</evidence>
<accession>A0A5B7SZ98</accession>
<dbReference type="KEGG" id="asag:FGM00_15375"/>
<dbReference type="SUPFAM" id="SSF51206">
    <property type="entry name" value="cAMP-binding domain-like"/>
    <property type="match status" value="1"/>
</dbReference>
<dbReference type="EMBL" id="CP040710">
    <property type="protein sequence ID" value="QCX02393.1"/>
    <property type="molecule type" value="Genomic_DNA"/>
</dbReference>
<dbReference type="InterPro" id="IPR014710">
    <property type="entry name" value="RmlC-like_jellyroll"/>
</dbReference>
<organism evidence="1 2">
    <name type="scientific">Aggregatimonas sangjinii</name>
    <dbReference type="NCBI Taxonomy" id="2583587"/>
    <lineage>
        <taxon>Bacteria</taxon>
        <taxon>Pseudomonadati</taxon>
        <taxon>Bacteroidota</taxon>
        <taxon>Flavobacteriia</taxon>
        <taxon>Flavobacteriales</taxon>
        <taxon>Flavobacteriaceae</taxon>
        <taxon>Aggregatimonas</taxon>
    </lineage>
</organism>
<protein>
    <submittedName>
        <fullName evidence="1">Crp/Fnr family transcriptional regulator</fullName>
    </submittedName>
</protein>
<evidence type="ECO:0000313" key="2">
    <source>
        <dbReference type="Proteomes" id="UP000310017"/>
    </source>
</evidence>
<dbReference type="Proteomes" id="UP000310017">
    <property type="component" value="Chromosome"/>
</dbReference>
<dbReference type="InterPro" id="IPR018490">
    <property type="entry name" value="cNMP-bd_dom_sf"/>
</dbReference>
<sequence length="204" mass="23953">MLRGTFEKTLEQYKGILENIGKYVTLTNEETEKLIAIIRTTKIKKRQFIDQPNYVCQYRNYVVKGAFRSYFIDNEGKEHTVQIALEDWFVSDFYSYITQTPATLFVEALEDSTILQMTYDDIEGLCKEIHALSEYFRISTERAFAFSRKRALSNLSLTAEERYLELLNRYPNMIKRVPQKVIASYLGFTPEFLSKIRRDLASKS</sequence>
<dbReference type="OrthoDB" id="1092431at2"/>
<dbReference type="AlphaFoldDB" id="A0A5B7SZ98"/>
<reference evidence="1 2" key="1">
    <citation type="submission" date="2019-05" db="EMBL/GenBank/DDBJ databases">
        <title>Genome sequencing of F202Z8.</title>
        <authorList>
            <person name="Kwon Y.M."/>
        </authorList>
    </citation>
    <scope>NUCLEOTIDE SEQUENCE [LARGE SCALE GENOMIC DNA]</scope>
    <source>
        <strain evidence="1 2">F202Z8</strain>
    </source>
</reference>
<name>A0A5B7SZ98_9FLAO</name>
<gene>
    <name evidence="1" type="ORF">FGM00_15375</name>
</gene>